<evidence type="ECO:0000313" key="4">
    <source>
        <dbReference type="Proteomes" id="UP000077755"/>
    </source>
</evidence>
<reference evidence="2" key="1">
    <citation type="journal article" date="2016" name="Nat. Genet.">
        <title>A high-quality carrot genome assembly provides new insights into carotenoid accumulation and asterid genome evolution.</title>
        <authorList>
            <person name="Iorizzo M."/>
            <person name="Ellison S."/>
            <person name="Senalik D."/>
            <person name="Zeng P."/>
            <person name="Satapoomin P."/>
            <person name="Huang J."/>
            <person name="Bowman M."/>
            <person name="Iovene M."/>
            <person name="Sanseverino W."/>
            <person name="Cavagnaro P."/>
            <person name="Yildiz M."/>
            <person name="Macko-Podgorni A."/>
            <person name="Moranska E."/>
            <person name="Grzebelus E."/>
            <person name="Grzebelus D."/>
            <person name="Ashrafi H."/>
            <person name="Zheng Z."/>
            <person name="Cheng S."/>
            <person name="Spooner D."/>
            <person name="Van Deynze A."/>
            <person name="Simon P."/>
        </authorList>
    </citation>
    <scope>NUCLEOTIDE SEQUENCE [LARGE SCALE GENOMIC DNA]</scope>
    <source>
        <tissue evidence="2">Leaf</tissue>
    </source>
</reference>
<dbReference type="OMA" id="AAIHIDE"/>
<dbReference type="Pfam" id="PF05553">
    <property type="entry name" value="DUF761"/>
    <property type="match status" value="1"/>
</dbReference>
<gene>
    <name evidence="2" type="ORF">DCAR_027319</name>
    <name evidence="3" type="ORF">DCAR_0832221</name>
</gene>
<organism evidence="2">
    <name type="scientific">Daucus carota subsp. sativus</name>
    <name type="common">Carrot</name>
    <dbReference type="NCBI Taxonomy" id="79200"/>
    <lineage>
        <taxon>Eukaryota</taxon>
        <taxon>Viridiplantae</taxon>
        <taxon>Streptophyta</taxon>
        <taxon>Embryophyta</taxon>
        <taxon>Tracheophyta</taxon>
        <taxon>Spermatophyta</taxon>
        <taxon>Magnoliopsida</taxon>
        <taxon>eudicotyledons</taxon>
        <taxon>Gunneridae</taxon>
        <taxon>Pentapetalae</taxon>
        <taxon>asterids</taxon>
        <taxon>campanulids</taxon>
        <taxon>Apiales</taxon>
        <taxon>Apiaceae</taxon>
        <taxon>Apioideae</taxon>
        <taxon>Scandiceae</taxon>
        <taxon>Daucinae</taxon>
        <taxon>Daucus</taxon>
        <taxon>Daucus sect. Daucus</taxon>
    </lineage>
</organism>
<protein>
    <recommendedName>
        <fullName evidence="5">DUF761 domain-containing protein</fullName>
    </recommendedName>
</protein>
<feature type="compositionally biased region" description="Low complexity" evidence="1">
    <location>
        <begin position="100"/>
        <end position="109"/>
    </location>
</feature>
<dbReference type="EMBL" id="CP093350">
    <property type="protein sequence ID" value="WOH12713.1"/>
    <property type="molecule type" value="Genomic_DNA"/>
</dbReference>
<dbReference type="KEGG" id="dcr:108198914"/>
<sequence>MSSFKLNKKLLSATKAWNKFTNKIRAKTTNLNISKSIRLATSHLLSLYHKTTLRFLNRQRRRNLTNLYVRNSPSAAIYVDKLFSESTSKSLHKEKEKAGSSRSRNSGAAKFENTNMKINKFEKQSVCNEFDVDEAWKKVVSSSASPLRVDERAEEFISKFRQEMEIQREQSILDYQEMLARGL</sequence>
<dbReference type="PANTHER" id="PTHR33098">
    <property type="entry name" value="COTTON FIBER (DUF761)"/>
    <property type="match status" value="1"/>
</dbReference>
<dbReference type="OrthoDB" id="1913960at2759"/>
<dbReference type="Gramene" id="KZM85259">
    <property type="protein sequence ID" value="KZM85259"/>
    <property type="gene ID" value="DCAR_027319"/>
</dbReference>
<keyword evidence="4" id="KW-1185">Reference proteome</keyword>
<accession>A0A175YNS6</accession>
<dbReference type="EMBL" id="LNRQ01000008">
    <property type="protein sequence ID" value="KZM85259.1"/>
    <property type="molecule type" value="Genomic_DNA"/>
</dbReference>
<reference evidence="3" key="2">
    <citation type="submission" date="2022-03" db="EMBL/GenBank/DDBJ databases">
        <title>Draft title - Genomic analysis of global carrot germplasm unveils the trajectory of domestication and the origin of high carotenoid orange carrot.</title>
        <authorList>
            <person name="Iorizzo M."/>
            <person name="Ellison S."/>
            <person name="Senalik D."/>
            <person name="Macko-Podgorni A."/>
            <person name="Grzebelus D."/>
            <person name="Bostan H."/>
            <person name="Rolling W."/>
            <person name="Curaba J."/>
            <person name="Simon P."/>
        </authorList>
    </citation>
    <scope>NUCLEOTIDE SEQUENCE</scope>
    <source>
        <tissue evidence="3">Leaf</tissue>
    </source>
</reference>
<evidence type="ECO:0000256" key="1">
    <source>
        <dbReference type="SAM" id="MobiDB-lite"/>
    </source>
</evidence>
<dbReference type="InterPro" id="IPR008480">
    <property type="entry name" value="DUF761_pln"/>
</dbReference>
<evidence type="ECO:0000313" key="3">
    <source>
        <dbReference type="EMBL" id="WOH12713.1"/>
    </source>
</evidence>
<name>A0A175YNS6_DAUCS</name>
<feature type="region of interest" description="Disordered" evidence="1">
    <location>
        <begin position="90"/>
        <end position="111"/>
    </location>
</feature>
<evidence type="ECO:0000313" key="2">
    <source>
        <dbReference type="EMBL" id="KZM85259.1"/>
    </source>
</evidence>
<dbReference type="AlphaFoldDB" id="A0A175YNS6"/>
<dbReference type="Proteomes" id="UP000077755">
    <property type="component" value="Chromosome 8"/>
</dbReference>
<proteinExistence type="predicted"/>
<dbReference type="PANTHER" id="PTHR33098:SF15">
    <property type="entry name" value="DUF761 DOMAIN PROTEIN"/>
    <property type="match status" value="1"/>
</dbReference>
<evidence type="ECO:0008006" key="5">
    <source>
        <dbReference type="Google" id="ProtNLM"/>
    </source>
</evidence>